<accession>A0A101KP71</accession>
<evidence type="ECO:0000313" key="1">
    <source>
        <dbReference type="EMBL" id="KUM24439.1"/>
    </source>
</evidence>
<name>A0A101KP71_RHILI</name>
<sequence length="61" mass="6937">MLQQQATCQRQQTPQLFSSPTTCGPLEMSVARRLVCVVFELGVQQGWLILWFAADRGFAHR</sequence>
<dbReference type="Proteomes" id="UP000053176">
    <property type="component" value="Unassembled WGS sequence"/>
</dbReference>
<organism evidence="1 2">
    <name type="scientific">Rhizobium loti</name>
    <name type="common">Mesorhizobium loti</name>
    <dbReference type="NCBI Taxonomy" id="381"/>
    <lineage>
        <taxon>Bacteria</taxon>
        <taxon>Pseudomonadati</taxon>
        <taxon>Pseudomonadota</taxon>
        <taxon>Alphaproteobacteria</taxon>
        <taxon>Hyphomicrobiales</taxon>
        <taxon>Phyllobacteriaceae</taxon>
        <taxon>Mesorhizobium</taxon>
    </lineage>
</organism>
<protein>
    <submittedName>
        <fullName evidence="1">Uncharacterized protein</fullName>
    </submittedName>
</protein>
<dbReference type="AlphaFoldDB" id="A0A101KP71"/>
<dbReference type="EMBL" id="LPWA01000135">
    <property type="protein sequence ID" value="KUM24439.1"/>
    <property type="molecule type" value="Genomic_DNA"/>
</dbReference>
<reference evidence="1 2" key="1">
    <citation type="submission" date="2015-12" db="EMBL/GenBank/DDBJ databases">
        <title>Draft genome sequence of Mesorhizobium sp. UFLA 01-765, a multitolerant efficient symbiont and plant-growth promoting strain isolated from Zn-mining soil using Leucaena leucocephala as a trap plant.</title>
        <authorList>
            <person name="Rangel W.M."/>
            <person name="Thijs S."/>
            <person name="Longatti S.M."/>
            <person name="Moreira F.M."/>
            <person name="Weyens N."/>
            <person name="Vangronsveld J."/>
            <person name="Van Hamme J.D."/>
            <person name="Bottos E.M."/>
            <person name="Rineau F."/>
        </authorList>
    </citation>
    <scope>NUCLEOTIDE SEQUENCE [LARGE SCALE GENOMIC DNA]</scope>
    <source>
        <strain evidence="1 2">UFLA 01-765</strain>
    </source>
</reference>
<comment type="caution">
    <text evidence="1">The sequence shown here is derived from an EMBL/GenBank/DDBJ whole genome shotgun (WGS) entry which is preliminary data.</text>
</comment>
<gene>
    <name evidence="1" type="ORF">AU467_30035</name>
</gene>
<evidence type="ECO:0000313" key="2">
    <source>
        <dbReference type="Proteomes" id="UP000053176"/>
    </source>
</evidence>
<proteinExistence type="predicted"/>